<feature type="compositionally biased region" description="Polar residues" evidence="2">
    <location>
        <begin position="556"/>
        <end position="575"/>
    </location>
</feature>
<name>A0A8J5V337_ZIZPA</name>
<comment type="caution">
    <text evidence="3">The sequence shown here is derived from an EMBL/GenBank/DDBJ whole genome shotgun (WGS) entry which is preliminary data.</text>
</comment>
<dbReference type="GO" id="GO:0005975">
    <property type="term" value="P:carbohydrate metabolic process"/>
    <property type="evidence" value="ECO:0007669"/>
    <property type="project" value="InterPro"/>
</dbReference>
<proteinExistence type="inferred from homology"/>
<evidence type="ECO:0008006" key="5">
    <source>
        <dbReference type="Google" id="ProtNLM"/>
    </source>
</evidence>
<comment type="similarity">
    <text evidence="1">Belongs to the glycosyl hydrolase 28 family.</text>
</comment>
<keyword evidence="1" id="KW-0326">Glycosidase</keyword>
<reference evidence="3" key="1">
    <citation type="journal article" date="2021" name="bioRxiv">
        <title>Whole Genome Assembly and Annotation of Northern Wild Rice, Zizania palustris L., Supports a Whole Genome Duplication in the Zizania Genus.</title>
        <authorList>
            <person name="Haas M."/>
            <person name="Kono T."/>
            <person name="Macchietto M."/>
            <person name="Millas R."/>
            <person name="McGilp L."/>
            <person name="Shao M."/>
            <person name="Duquette J."/>
            <person name="Hirsch C.N."/>
            <person name="Kimball J."/>
        </authorList>
    </citation>
    <scope>NUCLEOTIDE SEQUENCE</scope>
    <source>
        <tissue evidence="3">Fresh leaf tissue</tissue>
    </source>
</reference>
<protein>
    <recommendedName>
        <fullName evidence="5">Polygalacturonase</fullName>
    </recommendedName>
</protein>
<dbReference type="EMBL" id="JAAALK010000676">
    <property type="protein sequence ID" value="KAG8044446.1"/>
    <property type="molecule type" value="Genomic_DNA"/>
</dbReference>
<dbReference type="GO" id="GO:0004650">
    <property type="term" value="F:polygalacturonase activity"/>
    <property type="evidence" value="ECO:0007669"/>
    <property type="project" value="InterPro"/>
</dbReference>
<evidence type="ECO:0000256" key="1">
    <source>
        <dbReference type="RuleBase" id="RU361169"/>
    </source>
</evidence>
<sequence length="621" mass="67761">MILFLTSTTLGYLLVNWNDMTYYVIHKENIFKRAGDGYWSFDPARQDRFVQRWVDALTDARVTHELGGIWIPYWSQCDASLGQQGSTIALINCPWRPMSPFVVISTAKPSIVNMDSNIMLRPIVLDRLSLSPCSSTPKENGLIGLWLTGCSCCGRLCFEPEVAGGEAIAHRFSRPPVAAFGGPGKAGLGVSLSCPRRLFWTEKNDEQIRICAAADLLIQPIDNLKKGISSTFGFCNHFSGTLWASASGMYCEGLTAKCMFYLSSFAEKGGAELFVPAGRWLTGSFNLISYLTLSLDRDAVIIGSQDSSDWPSLIFGSNLTDVIITGANGTIDGQGEIWWNWFHNHTLNYTRPPLVELMYSNKVVISNLTFMNAPFWNIHPVYCSQVLVQHLTILAPISSPNTDGIDPDSSTNVCIEDCYIRNGDDIVVIKSGWDEFGISFGQPSSNISIRNITGVTRNSAGIAFGSEMSGGISEVRAEGLRFVNSVHGIRIKTAQGVVAIRITGNYGEHPDDNYDKNALPDISNITIKDVVGLNIEICEQLRSNPGPGVCYDGNSYPASTVQQQAPQKSSASRASGSDHPSVALPCAPAPVVLRRLCCAALMDTPTSPRFRDSAQHLAKGR</sequence>
<feature type="region of interest" description="Disordered" evidence="2">
    <location>
        <begin position="553"/>
        <end position="581"/>
    </location>
</feature>
<dbReference type="PANTHER" id="PTHR31339:SF20">
    <property type="entry name" value="OS07G0245200 PROTEIN"/>
    <property type="match status" value="1"/>
</dbReference>
<dbReference type="Proteomes" id="UP000729402">
    <property type="component" value="Unassembled WGS sequence"/>
</dbReference>
<dbReference type="InterPro" id="IPR000743">
    <property type="entry name" value="Glyco_hydro_28"/>
</dbReference>
<keyword evidence="1" id="KW-0378">Hydrolase</keyword>
<dbReference type="AlphaFoldDB" id="A0A8J5V337"/>
<organism evidence="3 4">
    <name type="scientific">Zizania palustris</name>
    <name type="common">Northern wild rice</name>
    <dbReference type="NCBI Taxonomy" id="103762"/>
    <lineage>
        <taxon>Eukaryota</taxon>
        <taxon>Viridiplantae</taxon>
        <taxon>Streptophyta</taxon>
        <taxon>Embryophyta</taxon>
        <taxon>Tracheophyta</taxon>
        <taxon>Spermatophyta</taxon>
        <taxon>Magnoliopsida</taxon>
        <taxon>Liliopsida</taxon>
        <taxon>Poales</taxon>
        <taxon>Poaceae</taxon>
        <taxon>BOP clade</taxon>
        <taxon>Oryzoideae</taxon>
        <taxon>Oryzeae</taxon>
        <taxon>Zizaniinae</taxon>
        <taxon>Zizania</taxon>
    </lineage>
</organism>
<dbReference type="InterPro" id="IPR051801">
    <property type="entry name" value="GH28_Enzymes"/>
</dbReference>
<evidence type="ECO:0000313" key="4">
    <source>
        <dbReference type="Proteomes" id="UP000729402"/>
    </source>
</evidence>
<gene>
    <name evidence="3" type="ORF">GUJ93_ZPchr0125g33410</name>
</gene>
<reference evidence="3" key="2">
    <citation type="submission" date="2021-02" db="EMBL/GenBank/DDBJ databases">
        <authorList>
            <person name="Kimball J.A."/>
            <person name="Haas M.W."/>
            <person name="Macchietto M."/>
            <person name="Kono T."/>
            <person name="Duquette J."/>
            <person name="Shao M."/>
        </authorList>
    </citation>
    <scope>NUCLEOTIDE SEQUENCE</scope>
    <source>
        <tissue evidence="3">Fresh leaf tissue</tissue>
    </source>
</reference>
<keyword evidence="4" id="KW-1185">Reference proteome</keyword>
<evidence type="ECO:0000256" key="2">
    <source>
        <dbReference type="SAM" id="MobiDB-lite"/>
    </source>
</evidence>
<evidence type="ECO:0000313" key="3">
    <source>
        <dbReference type="EMBL" id="KAG8044446.1"/>
    </source>
</evidence>
<dbReference type="OrthoDB" id="187139at2759"/>
<dbReference type="Pfam" id="PF00295">
    <property type="entry name" value="Glyco_hydro_28"/>
    <property type="match status" value="1"/>
</dbReference>
<dbReference type="PANTHER" id="PTHR31339">
    <property type="entry name" value="PECTIN LYASE-RELATED"/>
    <property type="match status" value="1"/>
</dbReference>
<accession>A0A8J5V337</accession>